<dbReference type="Pfam" id="PF20329">
    <property type="entry name" value="DUF6624"/>
    <property type="match status" value="1"/>
</dbReference>
<evidence type="ECO:0000313" key="1">
    <source>
        <dbReference type="EMBL" id="XCH24781.1"/>
    </source>
</evidence>
<dbReference type="RefSeq" id="WP_353720095.1">
    <property type="nucleotide sequence ID" value="NZ_CP159289.1"/>
</dbReference>
<gene>
    <name evidence="1" type="ORF">ABV298_31600</name>
</gene>
<reference evidence="1" key="1">
    <citation type="submission" date="2024-06" db="EMBL/GenBank/DDBJ databases">
        <title>Sequencing and assembly of the genome of Dyadobacter sp. strain 676, a symbiont of Cyamopsis tetragonoloba.</title>
        <authorList>
            <person name="Guro P."/>
            <person name="Sazanova A."/>
            <person name="Kuznetsova I."/>
            <person name="Belimov A."/>
            <person name="Safronova V."/>
        </authorList>
    </citation>
    <scope>NUCLEOTIDE SEQUENCE</scope>
    <source>
        <strain evidence="1">676</strain>
    </source>
</reference>
<protein>
    <submittedName>
        <fullName evidence="1">DUF6624 domain-containing protein</fullName>
    </submittedName>
</protein>
<dbReference type="InterPro" id="IPR046732">
    <property type="entry name" value="DUF6624"/>
</dbReference>
<accession>A0AAU8FJL7</accession>
<organism evidence="1">
    <name type="scientific">Dyadobacter sp. 676</name>
    <dbReference type="NCBI Taxonomy" id="3088362"/>
    <lineage>
        <taxon>Bacteria</taxon>
        <taxon>Pseudomonadati</taxon>
        <taxon>Bacteroidota</taxon>
        <taxon>Cytophagia</taxon>
        <taxon>Cytophagales</taxon>
        <taxon>Spirosomataceae</taxon>
        <taxon>Dyadobacter</taxon>
    </lineage>
</organism>
<proteinExistence type="predicted"/>
<dbReference type="AlphaFoldDB" id="A0AAU8FJL7"/>
<dbReference type="EMBL" id="CP159289">
    <property type="protein sequence ID" value="XCH24781.1"/>
    <property type="molecule type" value="Genomic_DNA"/>
</dbReference>
<name>A0AAU8FJL7_9BACT</name>
<sequence>MAKKDLVGWFFSHEGTRADIDTSVKVSEYSVAQIRHLLSKMEMVDQLYRDRLMSVPGTDQRYLGYVSKLIANDKANQAILTKIIAHMGWPKLSVVGSQGVNAAWLVVWHAKRPYQDRYFPLIKKAHENGEIPDAHFTTLRKKLAPAH</sequence>